<keyword evidence="2" id="KW-1185">Reference proteome</keyword>
<evidence type="ECO:0000313" key="2">
    <source>
        <dbReference type="Proteomes" id="UP001497480"/>
    </source>
</evidence>
<reference evidence="1 2" key="1">
    <citation type="submission" date="2024-03" db="EMBL/GenBank/DDBJ databases">
        <authorList>
            <person name="Martinez-Hernandez J."/>
        </authorList>
    </citation>
    <scope>NUCLEOTIDE SEQUENCE [LARGE SCALE GENOMIC DNA]</scope>
</reference>
<comment type="caution">
    <text evidence="1">The sequence shown here is derived from an EMBL/GenBank/DDBJ whole genome shotgun (WGS) entry which is preliminary data.</text>
</comment>
<proteinExistence type="predicted"/>
<dbReference type="EMBL" id="CAXHTB010000026">
    <property type="protein sequence ID" value="CAL0335040.1"/>
    <property type="molecule type" value="Genomic_DNA"/>
</dbReference>
<name>A0AAV1YMG8_LUPLU</name>
<sequence length="64" mass="7249">MDSNFVNKGQSRNLGKKVLTQLKSLLLCQCHPEIIGMSFYSTVDLDKARVGRTRMVTDCFVIQL</sequence>
<gene>
    <name evidence="1" type="ORF">LLUT_LOCUS36100</name>
</gene>
<organism evidence="1 2">
    <name type="scientific">Lupinus luteus</name>
    <name type="common">European yellow lupine</name>
    <dbReference type="NCBI Taxonomy" id="3873"/>
    <lineage>
        <taxon>Eukaryota</taxon>
        <taxon>Viridiplantae</taxon>
        <taxon>Streptophyta</taxon>
        <taxon>Embryophyta</taxon>
        <taxon>Tracheophyta</taxon>
        <taxon>Spermatophyta</taxon>
        <taxon>Magnoliopsida</taxon>
        <taxon>eudicotyledons</taxon>
        <taxon>Gunneridae</taxon>
        <taxon>Pentapetalae</taxon>
        <taxon>rosids</taxon>
        <taxon>fabids</taxon>
        <taxon>Fabales</taxon>
        <taxon>Fabaceae</taxon>
        <taxon>Papilionoideae</taxon>
        <taxon>50 kb inversion clade</taxon>
        <taxon>genistoids sensu lato</taxon>
        <taxon>core genistoids</taxon>
        <taxon>Genisteae</taxon>
        <taxon>Lupinus</taxon>
    </lineage>
</organism>
<evidence type="ECO:0000313" key="1">
    <source>
        <dbReference type="EMBL" id="CAL0335040.1"/>
    </source>
</evidence>
<protein>
    <submittedName>
        <fullName evidence="1">Uncharacterized protein</fullName>
    </submittedName>
</protein>
<dbReference type="AlphaFoldDB" id="A0AAV1YMG8"/>
<dbReference type="Proteomes" id="UP001497480">
    <property type="component" value="Unassembled WGS sequence"/>
</dbReference>
<accession>A0AAV1YMG8</accession>